<dbReference type="InterPro" id="IPR050595">
    <property type="entry name" value="Bact_response_regulator"/>
</dbReference>
<evidence type="ECO:0000256" key="3">
    <source>
        <dbReference type="SAM" id="MobiDB-lite"/>
    </source>
</evidence>
<keyword evidence="1" id="KW-0597">Phosphoprotein</keyword>
<feature type="region of interest" description="Disordered" evidence="3">
    <location>
        <begin position="147"/>
        <end position="168"/>
    </location>
</feature>
<feature type="domain" description="SPOR" evidence="6">
    <location>
        <begin position="432"/>
        <end position="487"/>
    </location>
</feature>
<feature type="compositionally biased region" description="Basic and acidic residues" evidence="3">
    <location>
        <begin position="382"/>
        <end position="422"/>
    </location>
</feature>
<evidence type="ECO:0000313" key="8">
    <source>
        <dbReference type="Proteomes" id="UP001196980"/>
    </source>
</evidence>
<comment type="caution">
    <text evidence="7">The sequence shown here is derived from an EMBL/GenBank/DDBJ whole genome shotgun (WGS) entry which is preliminary data.</text>
</comment>
<keyword evidence="4" id="KW-1133">Transmembrane helix</keyword>
<proteinExistence type="predicted"/>
<feature type="non-terminal residue" evidence="7">
    <location>
        <position position="487"/>
    </location>
</feature>
<dbReference type="RefSeq" id="WP_218253593.1">
    <property type="nucleotide sequence ID" value="NZ_JABXWD010000402.1"/>
</dbReference>
<evidence type="ECO:0000256" key="2">
    <source>
        <dbReference type="PROSITE-ProRule" id="PRU00169"/>
    </source>
</evidence>
<dbReference type="Pfam" id="PF05036">
    <property type="entry name" value="SPOR"/>
    <property type="match status" value="1"/>
</dbReference>
<dbReference type="EMBL" id="JABXWD010000402">
    <property type="protein sequence ID" value="MBV6342987.1"/>
    <property type="molecule type" value="Genomic_DNA"/>
</dbReference>
<keyword evidence="4" id="KW-0812">Transmembrane</keyword>
<evidence type="ECO:0000256" key="4">
    <source>
        <dbReference type="SAM" id="Phobius"/>
    </source>
</evidence>
<feature type="domain" description="Response regulatory" evidence="5">
    <location>
        <begin position="5"/>
        <end position="119"/>
    </location>
</feature>
<evidence type="ECO:0000259" key="5">
    <source>
        <dbReference type="PROSITE" id="PS50110"/>
    </source>
</evidence>
<comment type="caution">
    <text evidence="2">Lacks conserved residue(s) required for the propagation of feature annotation.</text>
</comment>
<dbReference type="InterPro" id="IPR001789">
    <property type="entry name" value="Sig_transdc_resp-reg_receiver"/>
</dbReference>
<keyword evidence="4" id="KW-0472">Membrane</keyword>
<keyword evidence="8" id="KW-1185">Reference proteome</keyword>
<feature type="transmembrane region" description="Helical" evidence="4">
    <location>
        <begin position="271"/>
        <end position="291"/>
    </location>
</feature>
<name>A0ABS6S2A7_9BACT</name>
<protein>
    <submittedName>
        <fullName evidence="7">Response regulator</fullName>
    </submittedName>
</protein>
<gene>
    <name evidence="7" type="ORF">HWQ67_15505</name>
</gene>
<dbReference type="Pfam" id="PF00072">
    <property type="entry name" value="Response_reg"/>
    <property type="match status" value="1"/>
</dbReference>
<dbReference type="PROSITE" id="PS51724">
    <property type="entry name" value="SPOR"/>
    <property type="match status" value="1"/>
</dbReference>
<dbReference type="InterPro" id="IPR007730">
    <property type="entry name" value="SPOR-like_dom"/>
</dbReference>
<dbReference type="PROSITE" id="PS50110">
    <property type="entry name" value="RESPONSE_REGULATORY"/>
    <property type="match status" value="1"/>
</dbReference>
<dbReference type="Proteomes" id="UP001196980">
    <property type="component" value="Unassembled WGS sequence"/>
</dbReference>
<accession>A0ABS6S2A7</accession>
<dbReference type="SMART" id="SM00448">
    <property type="entry name" value="REC"/>
    <property type="match status" value="1"/>
</dbReference>
<evidence type="ECO:0000256" key="1">
    <source>
        <dbReference type="ARBA" id="ARBA00022553"/>
    </source>
</evidence>
<organism evidence="7 8">
    <name type="scientific">Candidatus Magnetobacterium casense</name>
    <dbReference type="NCBI Taxonomy" id="1455061"/>
    <lineage>
        <taxon>Bacteria</taxon>
        <taxon>Pseudomonadati</taxon>
        <taxon>Nitrospirota</taxon>
        <taxon>Thermodesulfovibrionia</taxon>
        <taxon>Thermodesulfovibrionales</taxon>
        <taxon>Candidatus Magnetobacteriaceae</taxon>
        <taxon>Candidatus Magnetobacterium</taxon>
    </lineage>
</organism>
<sequence length="487" mass="55403">MSDSSIIVIDDDKNNSQQISEILRQEGYTVYSTTTKAESVVQVKKNPPGLIFVKSMLMDASGYEIIRDIRSTHPDIPFIMLTEIDKRYDDRYRTIYKIVDTVRIPVEREDLLEKTRTHIIDANDMLNETAPYDPDIDGVVTEKASRPLPQYGQEQEEEEVQPREDDSFGHREKAGLFELEEVSYQNDRDAQDAEGFGQDTQTFAAESAEDTPEFEENPRLAALRQKRERFDFEEEINRQNKDYAEDITTLEHDEEEFIRSLKEKNAKRKRLIAGITTAVFVVLLGVVYMFVVKDGPAKDKKPLIAQKSTPQPIVPVAKPTQQQPPVVVVTPAPVVATPEPLNRVTPEPPNQQHITPEYVESQEAKTPPVQQQRHTQKPPKIVPEHKDKPQNKSQDKPRPKDKTVVAKEPKPHKAAKPVKEPRQVQAPEQPVDTAQEAYTIQLGSFADPSNAQRLKESLKKEGYSVYVKEFPPQPGQDVAMHKVFVGR</sequence>
<dbReference type="PANTHER" id="PTHR44591:SF23">
    <property type="entry name" value="CHEY SUBFAMILY"/>
    <property type="match status" value="1"/>
</dbReference>
<evidence type="ECO:0000259" key="6">
    <source>
        <dbReference type="PROSITE" id="PS51724"/>
    </source>
</evidence>
<dbReference type="PANTHER" id="PTHR44591">
    <property type="entry name" value="STRESS RESPONSE REGULATOR PROTEIN 1"/>
    <property type="match status" value="1"/>
</dbReference>
<feature type="region of interest" description="Disordered" evidence="3">
    <location>
        <begin position="360"/>
        <end position="431"/>
    </location>
</feature>
<evidence type="ECO:0000313" key="7">
    <source>
        <dbReference type="EMBL" id="MBV6342987.1"/>
    </source>
</evidence>
<reference evidence="7 8" key="1">
    <citation type="journal article" date="2020" name="J Geophys Res Biogeosci">
        <title>Magnetotaxis as an Adaptation to Enable Bacterial Shuttling of Microbial Sulfur and Sulfur Cycling Across Aquatic Oxic#Anoxic Interfaces.</title>
        <authorList>
            <person name="Li J."/>
            <person name="Liu P."/>
            <person name="Wang J."/>
            <person name="Roberts A.P."/>
            <person name="Pan Y."/>
        </authorList>
    </citation>
    <scope>NUCLEOTIDE SEQUENCE [LARGE SCALE GENOMIC DNA]</scope>
    <source>
        <strain evidence="7 8">MYR-1_YQ</strain>
    </source>
</reference>